<name>A0A7S4M8W1_9STRA</name>
<dbReference type="EMBL" id="HBKQ01005347">
    <property type="protein sequence ID" value="CAE2208600.1"/>
    <property type="molecule type" value="Transcribed_RNA"/>
</dbReference>
<protein>
    <submittedName>
        <fullName evidence="2">Uncharacterized protein</fullName>
    </submittedName>
</protein>
<sequence>MTCTSWPSFSSRRVFSAVVLMPTLIGLGCIHVGFDLLIGESLSIALQLLFCASFSSMACMATMELLLFPARWIPVLESYDKRGVDAEGHIVRRKSEANPSSKQCWQILIEYTHTVSSLQIDYVSTTNVVRRDLSVLPSTYHSKGPLPLLVFPGFPESALPKDEVLKETRMLPQDKALQSIYRAFAACVINLVVHFAIITIVVWGFRQRPYSTCTGVIAIGDAIGFYSSYLIMEWEHKTRIRNVLGLEGIKENVRRTSSCEEKEV</sequence>
<proteinExistence type="predicted"/>
<keyword evidence="1" id="KW-1133">Transmembrane helix</keyword>
<keyword evidence="1" id="KW-0472">Membrane</keyword>
<evidence type="ECO:0000313" key="2">
    <source>
        <dbReference type="EMBL" id="CAE2208600.1"/>
    </source>
</evidence>
<gene>
    <name evidence="2" type="ORF">OAUR00152_LOCUS3672</name>
</gene>
<feature type="transmembrane region" description="Helical" evidence="1">
    <location>
        <begin position="179"/>
        <end position="203"/>
    </location>
</feature>
<evidence type="ECO:0000256" key="1">
    <source>
        <dbReference type="SAM" id="Phobius"/>
    </source>
</evidence>
<keyword evidence="1" id="KW-0812">Transmembrane</keyword>
<accession>A0A7S4M8W1</accession>
<feature type="transmembrane region" description="Helical" evidence="1">
    <location>
        <begin position="44"/>
        <end position="68"/>
    </location>
</feature>
<feature type="transmembrane region" description="Helical" evidence="1">
    <location>
        <begin position="14"/>
        <end position="38"/>
    </location>
</feature>
<organism evidence="2">
    <name type="scientific">Odontella aurita</name>
    <dbReference type="NCBI Taxonomy" id="265563"/>
    <lineage>
        <taxon>Eukaryota</taxon>
        <taxon>Sar</taxon>
        <taxon>Stramenopiles</taxon>
        <taxon>Ochrophyta</taxon>
        <taxon>Bacillariophyta</taxon>
        <taxon>Mediophyceae</taxon>
        <taxon>Biddulphiophycidae</taxon>
        <taxon>Eupodiscales</taxon>
        <taxon>Odontellaceae</taxon>
        <taxon>Odontella</taxon>
    </lineage>
</organism>
<reference evidence="2" key="1">
    <citation type="submission" date="2021-01" db="EMBL/GenBank/DDBJ databases">
        <authorList>
            <person name="Corre E."/>
            <person name="Pelletier E."/>
            <person name="Niang G."/>
            <person name="Scheremetjew M."/>
            <person name="Finn R."/>
            <person name="Kale V."/>
            <person name="Holt S."/>
            <person name="Cochrane G."/>
            <person name="Meng A."/>
            <person name="Brown T."/>
            <person name="Cohen L."/>
        </authorList>
    </citation>
    <scope>NUCLEOTIDE SEQUENCE</scope>
    <source>
        <strain evidence="2">Isolate 1302-5</strain>
    </source>
</reference>
<feature type="transmembrane region" description="Helical" evidence="1">
    <location>
        <begin position="209"/>
        <end position="231"/>
    </location>
</feature>
<dbReference type="AlphaFoldDB" id="A0A7S4M8W1"/>